<accession>A0ACB0KAN9</accession>
<reference evidence="1" key="1">
    <citation type="submission" date="2023-10" db="EMBL/GenBank/DDBJ databases">
        <authorList>
            <person name="Rodriguez Cubillos JULIANA M."/>
            <person name="De Vega J."/>
        </authorList>
    </citation>
    <scope>NUCLEOTIDE SEQUENCE</scope>
</reference>
<protein>
    <submittedName>
        <fullName evidence="1">Uncharacterized protein</fullName>
    </submittedName>
</protein>
<sequence length="66" mass="7864">MPQNFLFVYTLIIFLSLILIVTIGDRIPCTFHRDCPIVFFPLYMKCINYSFLGVLKFWVQRMEALL</sequence>
<evidence type="ECO:0000313" key="2">
    <source>
        <dbReference type="Proteomes" id="UP001177021"/>
    </source>
</evidence>
<evidence type="ECO:0000313" key="1">
    <source>
        <dbReference type="EMBL" id="CAJ2654360.1"/>
    </source>
</evidence>
<proteinExistence type="predicted"/>
<dbReference type="Proteomes" id="UP001177021">
    <property type="component" value="Unassembled WGS sequence"/>
</dbReference>
<comment type="caution">
    <text evidence="1">The sequence shown here is derived from an EMBL/GenBank/DDBJ whole genome shotgun (WGS) entry which is preliminary data.</text>
</comment>
<name>A0ACB0KAN9_TRIPR</name>
<organism evidence="1 2">
    <name type="scientific">Trifolium pratense</name>
    <name type="common">Red clover</name>
    <dbReference type="NCBI Taxonomy" id="57577"/>
    <lineage>
        <taxon>Eukaryota</taxon>
        <taxon>Viridiplantae</taxon>
        <taxon>Streptophyta</taxon>
        <taxon>Embryophyta</taxon>
        <taxon>Tracheophyta</taxon>
        <taxon>Spermatophyta</taxon>
        <taxon>Magnoliopsida</taxon>
        <taxon>eudicotyledons</taxon>
        <taxon>Gunneridae</taxon>
        <taxon>Pentapetalae</taxon>
        <taxon>rosids</taxon>
        <taxon>fabids</taxon>
        <taxon>Fabales</taxon>
        <taxon>Fabaceae</taxon>
        <taxon>Papilionoideae</taxon>
        <taxon>50 kb inversion clade</taxon>
        <taxon>NPAAA clade</taxon>
        <taxon>Hologalegina</taxon>
        <taxon>IRL clade</taxon>
        <taxon>Trifolieae</taxon>
        <taxon>Trifolium</taxon>
    </lineage>
</organism>
<gene>
    <name evidence="1" type="ORF">MILVUS5_LOCUS21527</name>
</gene>
<keyword evidence="2" id="KW-1185">Reference proteome</keyword>
<dbReference type="EMBL" id="CASHSV030000206">
    <property type="protein sequence ID" value="CAJ2654360.1"/>
    <property type="molecule type" value="Genomic_DNA"/>
</dbReference>